<dbReference type="EMBL" id="JALJOQ010000053">
    <property type="protein sequence ID" value="KAK9804102.1"/>
    <property type="molecule type" value="Genomic_DNA"/>
</dbReference>
<name>A0AAW1P7Q1_9CHLO</name>
<keyword evidence="4" id="KW-0732">Signal</keyword>
<keyword evidence="1" id="KW-0328">Glycosyltransferase</keyword>
<evidence type="ECO:0000256" key="1">
    <source>
        <dbReference type="ARBA" id="ARBA00022676"/>
    </source>
</evidence>
<keyword evidence="2" id="KW-0808">Transferase</keyword>
<protein>
    <recommendedName>
        <fullName evidence="5">Glycosyltransferase 61 catalytic domain-containing protein</fullName>
    </recommendedName>
</protein>
<dbReference type="Pfam" id="PF04577">
    <property type="entry name" value="Glyco_transf_61"/>
    <property type="match status" value="1"/>
</dbReference>
<reference evidence="6 7" key="1">
    <citation type="journal article" date="2024" name="Nat. Commun.">
        <title>Phylogenomics reveals the evolutionary origins of lichenization in chlorophyte algae.</title>
        <authorList>
            <person name="Puginier C."/>
            <person name="Libourel C."/>
            <person name="Otte J."/>
            <person name="Skaloud P."/>
            <person name="Haon M."/>
            <person name="Grisel S."/>
            <person name="Petersen M."/>
            <person name="Berrin J.G."/>
            <person name="Delaux P.M."/>
            <person name="Dal Grande F."/>
            <person name="Keller J."/>
        </authorList>
    </citation>
    <scope>NUCLEOTIDE SEQUENCE [LARGE SCALE GENOMIC DNA]</scope>
    <source>
        <strain evidence="6 7">SAG 2036</strain>
    </source>
</reference>
<gene>
    <name evidence="6" type="ORF">WJX73_007577</name>
</gene>
<evidence type="ECO:0000313" key="7">
    <source>
        <dbReference type="Proteomes" id="UP001465755"/>
    </source>
</evidence>
<dbReference type="InterPro" id="IPR007657">
    <property type="entry name" value="Glycosyltransferase_61"/>
</dbReference>
<feature type="signal peptide" evidence="4">
    <location>
        <begin position="1"/>
        <end position="25"/>
    </location>
</feature>
<evidence type="ECO:0000256" key="3">
    <source>
        <dbReference type="ARBA" id="ARBA00023180"/>
    </source>
</evidence>
<dbReference type="AlphaFoldDB" id="A0AAW1P7Q1"/>
<proteinExistence type="predicted"/>
<dbReference type="GO" id="GO:0016763">
    <property type="term" value="F:pentosyltransferase activity"/>
    <property type="evidence" value="ECO:0007669"/>
    <property type="project" value="UniProtKB-ARBA"/>
</dbReference>
<organism evidence="6 7">
    <name type="scientific">Symbiochloris irregularis</name>
    <dbReference type="NCBI Taxonomy" id="706552"/>
    <lineage>
        <taxon>Eukaryota</taxon>
        <taxon>Viridiplantae</taxon>
        <taxon>Chlorophyta</taxon>
        <taxon>core chlorophytes</taxon>
        <taxon>Trebouxiophyceae</taxon>
        <taxon>Trebouxiales</taxon>
        <taxon>Trebouxiaceae</taxon>
        <taxon>Symbiochloris</taxon>
    </lineage>
</organism>
<evidence type="ECO:0000256" key="4">
    <source>
        <dbReference type="SAM" id="SignalP"/>
    </source>
</evidence>
<accession>A0AAW1P7Q1</accession>
<keyword evidence="7" id="KW-1185">Reference proteome</keyword>
<dbReference type="InterPro" id="IPR049625">
    <property type="entry name" value="Glyco_transf_61_cat"/>
</dbReference>
<evidence type="ECO:0000256" key="2">
    <source>
        <dbReference type="ARBA" id="ARBA00022679"/>
    </source>
</evidence>
<evidence type="ECO:0000313" key="6">
    <source>
        <dbReference type="EMBL" id="KAK9804102.1"/>
    </source>
</evidence>
<dbReference type="GO" id="GO:0005794">
    <property type="term" value="C:Golgi apparatus"/>
    <property type="evidence" value="ECO:0007669"/>
    <property type="project" value="UniProtKB-ARBA"/>
</dbReference>
<dbReference type="Proteomes" id="UP001465755">
    <property type="component" value="Unassembled WGS sequence"/>
</dbReference>
<keyword evidence="3" id="KW-0325">Glycoprotein</keyword>
<feature type="chain" id="PRO_5043632047" description="Glycosyltransferase 61 catalytic domain-containing protein" evidence="4">
    <location>
        <begin position="26"/>
        <end position="474"/>
    </location>
</feature>
<comment type="caution">
    <text evidence="6">The sequence shown here is derived from an EMBL/GenBank/DDBJ whole genome shotgun (WGS) entry which is preliminary data.</text>
</comment>
<evidence type="ECO:0000259" key="5">
    <source>
        <dbReference type="Pfam" id="PF04577"/>
    </source>
</evidence>
<feature type="domain" description="Glycosyltransferase 61 catalytic" evidence="5">
    <location>
        <begin position="132"/>
        <end position="349"/>
    </location>
</feature>
<sequence length="474" mass="54038">MARVVRLPAISYLVAVSGLLSLCCGQQDVPHNSTVIVPERKSYAVFHNVLLQEEGILFYLPDELADGPVDALHQPPNLRNLLSAQWWSLPGHWKVEIVSRHNSSQFHQKCNAWIEQPALLFAGMPVDHKNPYHFFCDNMMRVFATLADQGLLDVAASTARDHEPNSTEANLVILQTHVESWTSKFHELFDHMTPNQWSFPHGAGFCYRTLVVGADNDVQTYNLAPNIWSQAWRTHHQRQFSRWAIAKQLMIDDARGRTIERPPASNGRLQIRLVSRPSSAWSSRAITNEQELVAAIRAKYGNIADVQTISFNGSLSTAMLAMNSTDVLIGMHGAGLTNILWMRPGGAVVQLIPYGWHRRHEDFPYLAVLFEQLSHNANVSHFLWENNRTEHSFLGKRHHEGEVRRYGKEEEDMHDWQEHPEQGWVAANRQYRPNTNEMYAHWMYQDTHVDVTTFMPVLDQAVAAVRPTGPARGR</sequence>
<dbReference type="PANTHER" id="PTHR20961">
    <property type="entry name" value="GLYCOSYLTRANSFERASE"/>
    <property type="match status" value="1"/>
</dbReference>